<dbReference type="InterPro" id="IPR011778">
    <property type="entry name" value="Hydantoinase/dihydroPyrase"/>
</dbReference>
<dbReference type="Pfam" id="PF01979">
    <property type="entry name" value="Amidohydro_1"/>
    <property type="match status" value="1"/>
</dbReference>
<dbReference type="InterPro" id="IPR050378">
    <property type="entry name" value="Metallo-dep_Hydrolases_sf"/>
</dbReference>
<evidence type="ECO:0000256" key="4">
    <source>
        <dbReference type="ARBA" id="ARBA00022801"/>
    </source>
</evidence>
<dbReference type="Proteomes" id="UP000192872">
    <property type="component" value="Unassembled WGS sequence"/>
</dbReference>
<comment type="cofactor">
    <cofactor evidence="1">
        <name>Zn(2+)</name>
        <dbReference type="ChEBI" id="CHEBI:29105"/>
    </cofactor>
</comment>
<protein>
    <submittedName>
        <fullName evidence="8">Dihydropyrimidinase</fullName>
    </submittedName>
</protein>
<dbReference type="SUPFAM" id="SSF51338">
    <property type="entry name" value="Composite domain of metallo-dependent hydrolases"/>
    <property type="match status" value="1"/>
</dbReference>
<dbReference type="NCBIfam" id="NF009941">
    <property type="entry name" value="PRK13404.1"/>
    <property type="match status" value="1"/>
</dbReference>
<dbReference type="Gene3D" id="2.30.40.10">
    <property type="entry name" value="Urease, subunit C, domain 1"/>
    <property type="match status" value="1"/>
</dbReference>
<evidence type="ECO:0000256" key="6">
    <source>
        <dbReference type="SAM" id="MobiDB-lite"/>
    </source>
</evidence>
<dbReference type="RefSeq" id="WP_376800003.1">
    <property type="nucleotide sequence ID" value="NZ_DBNB01000007.1"/>
</dbReference>
<comment type="caution">
    <text evidence="8">The sequence shown here is derived from an EMBL/GenBank/DDBJ whole genome shotgun (WGS) entry which is preliminary data.</text>
</comment>
<dbReference type="InterPro" id="IPR011059">
    <property type="entry name" value="Metal-dep_hydrolase_composite"/>
</dbReference>
<dbReference type="InterPro" id="IPR032466">
    <property type="entry name" value="Metal_Hydrolase"/>
</dbReference>
<name>A0A1W9HRC9_9HYPH</name>
<comment type="similarity">
    <text evidence="2">Belongs to the metallo-dependent hydrolases superfamily. Hydantoinase/dihydropyrimidinase family.</text>
</comment>
<dbReference type="GO" id="GO:0005829">
    <property type="term" value="C:cytosol"/>
    <property type="evidence" value="ECO:0007669"/>
    <property type="project" value="TreeGrafter"/>
</dbReference>
<keyword evidence="4" id="KW-0378">Hydrolase</keyword>
<gene>
    <name evidence="8" type="ORF">A4S15_13695</name>
</gene>
<dbReference type="EMBL" id="LWDL01000028">
    <property type="protein sequence ID" value="OQW50015.1"/>
    <property type="molecule type" value="Genomic_DNA"/>
</dbReference>
<dbReference type="GO" id="GO:0046872">
    <property type="term" value="F:metal ion binding"/>
    <property type="evidence" value="ECO:0007669"/>
    <property type="project" value="UniProtKB-KW"/>
</dbReference>
<dbReference type="InterPro" id="IPR006680">
    <property type="entry name" value="Amidohydro-rel"/>
</dbReference>
<dbReference type="SUPFAM" id="SSF51556">
    <property type="entry name" value="Metallo-dependent hydrolases"/>
    <property type="match status" value="1"/>
</dbReference>
<dbReference type="STRING" id="1827387.A4S15_13695"/>
<feature type="domain" description="Amidohydrolase-related" evidence="7">
    <location>
        <begin position="50"/>
        <end position="444"/>
    </location>
</feature>
<proteinExistence type="inferred from homology"/>
<evidence type="ECO:0000256" key="1">
    <source>
        <dbReference type="ARBA" id="ARBA00001947"/>
    </source>
</evidence>
<keyword evidence="3" id="KW-0479">Metal-binding</keyword>
<dbReference type="GO" id="GO:0016812">
    <property type="term" value="F:hydrolase activity, acting on carbon-nitrogen (but not peptide) bonds, in cyclic amides"/>
    <property type="evidence" value="ECO:0007669"/>
    <property type="project" value="TreeGrafter"/>
</dbReference>
<organism evidence="8 9">
    <name type="scientific">Candidatus Raskinella chloraquaticus</name>
    <dbReference type="NCBI Taxonomy" id="1951219"/>
    <lineage>
        <taxon>Bacteria</taxon>
        <taxon>Pseudomonadati</taxon>
        <taxon>Pseudomonadota</taxon>
        <taxon>Alphaproteobacteria</taxon>
        <taxon>Hyphomicrobiales</taxon>
        <taxon>Phreatobacteraceae</taxon>
        <taxon>Candidatus Raskinella</taxon>
    </lineage>
</organism>
<dbReference type="PANTHER" id="PTHR11647:SF1">
    <property type="entry name" value="COLLAPSIN RESPONSE MEDIATOR PROTEIN"/>
    <property type="match status" value="1"/>
</dbReference>
<evidence type="ECO:0000313" key="8">
    <source>
        <dbReference type="EMBL" id="OQW50015.1"/>
    </source>
</evidence>
<sequence>MDYDVAIRGGTVVTASDTVRADVGIRGGRIVAVADVIDGARQIIDASGLLVLPGGIDSHVHIAQASGPGIVMADDFASGTASAAAGGNTTIMPFAMQQRGRGLRECVEEYRELAVGKCLIDTSFHLVISDPTPTVLGQELPALVKAGYTSFKVFMTYDDLVLNDRQLLEVFAVARREQALVMVHCEGYDSIKYLTERLEAEGKTAPYYHGPSRPQIVEREAAHRAISHAELLDVPMMIVHVSGREAMEQIRWAQQRGLPVYAETCPQYITLTEDDMKGLNMDMTGAKYVCSPPPRDKESQAAIWEGLQQGVFHTFSSDHCPFRYEATDGKLNPRGRTSFRWVPNGIPGVETRLPILFSEGVSKGRISLQQFVALSSTNHAKMYGLYPRKGSIAPGFDADIVLWDAKRRETITQSKLHHGSDYTPWEGFEVVGWPVMTMAKGKIVAENGKIIGQPGDGAILERGRSPYATRNAQH</sequence>
<comment type="PTM">
    <text evidence="5">Carbamylation allows a single lysine to coordinate two divalent metal cations.</text>
</comment>
<feature type="region of interest" description="Disordered" evidence="6">
    <location>
        <begin position="455"/>
        <end position="474"/>
    </location>
</feature>
<reference evidence="8 9" key="1">
    <citation type="journal article" date="2017" name="Water Res.">
        <title>Comammox in drinking water systems.</title>
        <authorList>
            <person name="Wang Y."/>
            <person name="Ma L."/>
            <person name="Mao Y."/>
            <person name="Jiang X."/>
            <person name="Xia Y."/>
            <person name="Yu K."/>
            <person name="Li B."/>
            <person name="Zhang T."/>
        </authorList>
    </citation>
    <scope>NUCLEOTIDE SEQUENCE [LARGE SCALE GENOMIC DNA]</scope>
    <source>
        <strain evidence="8">SG_bin8</strain>
    </source>
</reference>
<dbReference type="FunFam" id="3.20.20.140:FF:000037">
    <property type="entry name" value="Dihydropyrimidinase"/>
    <property type="match status" value="1"/>
</dbReference>
<accession>A0A1W9HRC9</accession>
<feature type="modified residue" description="N6-carboxylysine" evidence="5">
    <location>
        <position position="152"/>
    </location>
</feature>
<evidence type="ECO:0000256" key="3">
    <source>
        <dbReference type="ARBA" id="ARBA00022723"/>
    </source>
</evidence>
<evidence type="ECO:0000256" key="5">
    <source>
        <dbReference type="PIRSR" id="PIRSR611778-50"/>
    </source>
</evidence>
<dbReference type="PANTHER" id="PTHR11647">
    <property type="entry name" value="HYDRANTOINASE/DIHYDROPYRIMIDINASE FAMILY MEMBER"/>
    <property type="match status" value="1"/>
</dbReference>
<dbReference type="CDD" id="cd01314">
    <property type="entry name" value="D-HYD"/>
    <property type="match status" value="1"/>
</dbReference>
<dbReference type="NCBIfam" id="TIGR02033">
    <property type="entry name" value="D-hydantoinase"/>
    <property type="match status" value="1"/>
</dbReference>
<dbReference type="Gene3D" id="3.20.20.140">
    <property type="entry name" value="Metal-dependent hydrolases"/>
    <property type="match status" value="1"/>
</dbReference>
<evidence type="ECO:0000259" key="7">
    <source>
        <dbReference type="Pfam" id="PF01979"/>
    </source>
</evidence>
<evidence type="ECO:0000256" key="2">
    <source>
        <dbReference type="ARBA" id="ARBA00008829"/>
    </source>
</evidence>
<evidence type="ECO:0000313" key="9">
    <source>
        <dbReference type="Proteomes" id="UP000192872"/>
    </source>
</evidence>
<dbReference type="AlphaFoldDB" id="A0A1W9HRC9"/>